<dbReference type="InterPro" id="IPR047967">
    <property type="entry name" value="PolX_PHP"/>
</dbReference>
<keyword evidence="14" id="KW-0915">Sodium</keyword>
<dbReference type="Proteomes" id="UP000681586">
    <property type="component" value="Unassembled WGS sequence"/>
</dbReference>
<dbReference type="PANTHER" id="PTHR36928">
    <property type="entry name" value="PHOSPHATASE YCDX-RELATED"/>
    <property type="match status" value="1"/>
</dbReference>
<evidence type="ECO:0000256" key="12">
    <source>
        <dbReference type="ARBA" id="ARBA00022843"/>
    </source>
</evidence>
<dbReference type="SUPFAM" id="SSF47802">
    <property type="entry name" value="DNA polymerase beta, N-terminal domain-like"/>
    <property type="match status" value="1"/>
</dbReference>
<dbReference type="InterPro" id="IPR004013">
    <property type="entry name" value="PHP_dom"/>
</dbReference>
<dbReference type="Gene3D" id="3.20.20.140">
    <property type="entry name" value="Metal-dependent hydrolases"/>
    <property type="match status" value="1"/>
</dbReference>
<dbReference type="InterPro" id="IPR029398">
    <property type="entry name" value="PolB_thumb"/>
</dbReference>
<dbReference type="SUPFAM" id="SSF81301">
    <property type="entry name" value="Nucleotidyltransferase"/>
    <property type="match status" value="1"/>
</dbReference>
<evidence type="ECO:0000256" key="19">
    <source>
        <dbReference type="ARBA" id="ARBA00044678"/>
    </source>
</evidence>
<dbReference type="EC" id="4.2.99.18" evidence="4"/>
<dbReference type="InterPro" id="IPR003141">
    <property type="entry name" value="Pol/His_phosphatase_N"/>
</dbReference>
<evidence type="ECO:0000256" key="3">
    <source>
        <dbReference type="ARBA" id="ARBA00012417"/>
    </source>
</evidence>
<dbReference type="Gene3D" id="3.30.460.10">
    <property type="entry name" value="Beta Polymerase, domain 2"/>
    <property type="match status" value="1"/>
</dbReference>
<comment type="catalytic activity">
    <reaction evidence="19">
        <text>a 5'-end 2'-deoxyribose-2'-deoxyribonucleotide-DNA = (2E,4S)-4-hydroxypenten-2-al-5-phosphate + a 5'-end 5'-phospho-2'-deoxyribonucleoside-DNA + H(+)</text>
        <dbReference type="Rhea" id="RHEA:76255"/>
        <dbReference type="Rhea" id="RHEA-COMP:13180"/>
        <dbReference type="Rhea" id="RHEA-COMP:18657"/>
        <dbReference type="ChEBI" id="CHEBI:15378"/>
        <dbReference type="ChEBI" id="CHEBI:136412"/>
        <dbReference type="ChEBI" id="CHEBI:195194"/>
        <dbReference type="ChEBI" id="CHEBI:195195"/>
    </reaction>
</comment>
<evidence type="ECO:0000313" key="25">
    <source>
        <dbReference type="EMBL" id="MBS3696082.1"/>
    </source>
</evidence>
<evidence type="ECO:0000256" key="8">
    <source>
        <dbReference type="ARBA" id="ARBA00022679"/>
    </source>
</evidence>
<keyword evidence="25" id="KW-0378">Hydrolase</keyword>
<feature type="domain" description="Helix-hairpin-helix DNA-binding motif class 1" evidence="22">
    <location>
        <begin position="89"/>
        <end position="108"/>
    </location>
</feature>
<evidence type="ECO:0000256" key="4">
    <source>
        <dbReference type="ARBA" id="ARBA00012720"/>
    </source>
</evidence>
<proteinExistence type="predicted"/>
<evidence type="ECO:0000256" key="7">
    <source>
        <dbReference type="ARBA" id="ARBA00022634"/>
    </source>
</evidence>
<dbReference type="InterPro" id="IPR002008">
    <property type="entry name" value="DNA_pol_X_beta-like"/>
</dbReference>
<dbReference type="CDD" id="cd00141">
    <property type="entry name" value="NT_POLXc"/>
    <property type="match status" value="1"/>
</dbReference>
<evidence type="ECO:0000256" key="14">
    <source>
        <dbReference type="ARBA" id="ARBA00023053"/>
    </source>
</evidence>
<dbReference type="Gene3D" id="1.10.150.20">
    <property type="entry name" value="5' to 3' exonuclease, C-terminal subdomain"/>
    <property type="match status" value="1"/>
</dbReference>
<dbReference type="Pfam" id="PF02811">
    <property type="entry name" value="PHP"/>
    <property type="match status" value="1"/>
</dbReference>
<dbReference type="EMBL" id="JAGXBM010000001">
    <property type="protein sequence ID" value="MBS3696082.1"/>
    <property type="molecule type" value="Genomic_DNA"/>
</dbReference>
<keyword evidence="26" id="KW-1185">Reference proteome</keyword>
<keyword evidence="25" id="KW-0540">Nuclease</keyword>
<evidence type="ECO:0000256" key="1">
    <source>
        <dbReference type="ARBA" id="ARBA00001946"/>
    </source>
</evidence>
<evidence type="ECO:0000256" key="2">
    <source>
        <dbReference type="ARBA" id="ARBA00004496"/>
    </source>
</evidence>
<evidence type="ECO:0000259" key="23">
    <source>
        <dbReference type="SMART" id="SM00481"/>
    </source>
</evidence>
<keyword evidence="15" id="KW-0234">DNA repair</keyword>
<keyword evidence="25" id="KW-0269">Exonuclease</keyword>
<dbReference type="InterPro" id="IPR016195">
    <property type="entry name" value="Pol/histidinol_Pase-like"/>
</dbReference>
<evidence type="ECO:0000256" key="11">
    <source>
        <dbReference type="ARBA" id="ARBA00022763"/>
    </source>
</evidence>
<keyword evidence="10" id="KW-0235">DNA replication</keyword>
<dbReference type="SMART" id="SM00483">
    <property type="entry name" value="POLXc"/>
    <property type="match status" value="1"/>
</dbReference>
<evidence type="ECO:0000256" key="16">
    <source>
        <dbReference type="ARBA" id="ARBA00035717"/>
    </source>
</evidence>
<dbReference type="InterPro" id="IPR050243">
    <property type="entry name" value="PHP_phosphatase"/>
</dbReference>
<dbReference type="InterPro" id="IPR002054">
    <property type="entry name" value="DNA-dir_DNA_pol_X"/>
</dbReference>
<dbReference type="InterPro" id="IPR010996">
    <property type="entry name" value="HHH_MUS81"/>
</dbReference>
<dbReference type="GeneID" id="86196275"/>
<reference evidence="25 26" key="1">
    <citation type="submission" date="2021-05" db="EMBL/GenBank/DDBJ databases">
        <title>Staphylococcus fleurettii isolated from lake water in First Nation community in Manitoba, Canada.</title>
        <authorList>
            <person name="Bashar S."/>
            <person name="Murdock A."/>
            <person name="Patidar R."/>
            <person name="Golding G."/>
            <person name="Farenhorst A."/>
            <person name="Kumar A."/>
        </authorList>
    </citation>
    <scope>NUCLEOTIDE SEQUENCE [LARGE SCALE GENOMIC DNA]</scope>
    <source>
        <strain evidence="25 26">SF002</strain>
    </source>
</reference>
<evidence type="ECO:0000256" key="15">
    <source>
        <dbReference type="ARBA" id="ARBA00023204"/>
    </source>
</evidence>
<dbReference type="InterPro" id="IPR043519">
    <property type="entry name" value="NT_sf"/>
</dbReference>
<comment type="cofactor">
    <cofactor evidence="1">
        <name>Mg(2+)</name>
        <dbReference type="ChEBI" id="CHEBI:18420"/>
    </cofactor>
</comment>
<evidence type="ECO:0000256" key="17">
    <source>
        <dbReference type="ARBA" id="ARBA00035726"/>
    </source>
</evidence>
<dbReference type="InterPro" id="IPR022312">
    <property type="entry name" value="DNA_pol_X"/>
</dbReference>
<dbReference type="GO" id="GO:0004527">
    <property type="term" value="F:exonuclease activity"/>
    <property type="evidence" value="ECO:0007669"/>
    <property type="project" value="UniProtKB-KW"/>
</dbReference>
<comment type="catalytic activity">
    <reaction evidence="21">
        <text>DNA(n) + a 2'-deoxyribonucleoside 5'-triphosphate = DNA(n+1) + diphosphate</text>
        <dbReference type="Rhea" id="RHEA:22508"/>
        <dbReference type="Rhea" id="RHEA-COMP:17339"/>
        <dbReference type="Rhea" id="RHEA-COMP:17340"/>
        <dbReference type="ChEBI" id="CHEBI:33019"/>
        <dbReference type="ChEBI" id="CHEBI:61560"/>
        <dbReference type="ChEBI" id="CHEBI:173112"/>
        <dbReference type="EC" id="2.7.7.7"/>
    </reaction>
</comment>
<dbReference type="PRINTS" id="PR00870">
    <property type="entry name" value="DNAPOLXBETA"/>
</dbReference>
<feature type="domain" description="DNA-directed DNA polymerase X" evidence="24">
    <location>
        <begin position="1"/>
        <end position="315"/>
    </location>
</feature>
<comment type="caution">
    <text evidence="25">The sequence shown here is derived from an EMBL/GenBank/DDBJ whole genome shotgun (WGS) entry which is preliminary data.</text>
</comment>
<evidence type="ECO:0000256" key="5">
    <source>
        <dbReference type="ARBA" id="ARBA00020020"/>
    </source>
</evidence>
<dbReference type="SMART" id="SM00278">
    <property type="entry name" value="HhH1"/>
    <property type="match status" value="3"/>
</dbReference>
<dbReference type="Gene3D" id="1.10.150.110">
    <property type="entry name" value="DNA polymerase beta, N-terminal domain-like"/>
    <property type="match status" value="1"/>
</dbReference>
<evidence type="ECO:0000313" key="26">
    <source>
        <dbReference type="Proteomes" id="UP000681586"/>
    </source>
</evidence>
<dbReference type="EC" id="2.7.7.7" evidence="3"/>
<keyword evidence="9" id="KW-0548">Nucleotidyltransferase</keyword>
<dbReference type="NCBIfam" id="NF006375">
    <property type="entry name" value="PRK08609.1"/>
    <property type="match status" value="1"/>
</dbReference>
<dbReference type="InterPro" id="IPR037160">
    <property type="entry name" value="DNA_Pol_thumb_sf"/>
</dbReference>
<dbReference type="Pfam" id="PF14716">
    <property type="entry name" value="HHH_8"/>
    <property type="match status" value="1"/>
</dbReference>
<evidence type="ECO:0000256" key="13">
    <source>
        <dbReference type="ARBA" id="ARBA00022932"/>
    </source>
</evidence>
<evidence type="ECO:0000256" key="6">
    <source>
        <dbReference type="ARBA" id="ARBA00022481"/>
    </source>
</evidence>
<keyword evidence="7" id="KW-0237">DNA synthesis</keyword>
<keyword evidence="6" id="KW-0488">Methylation</keyword>
<organism evidence="25 26">
    <name type="scientific">Mammaliicoccus fleurettii</name>
    <dbReference type="NCBI Taxonomy" id="150056"/>
    <lineage>
        <taxon>Bacteria</taxon>
        <taxon>Bacillati</taxon>
        <taxon>Bacillota</taxon>
        <taxon>Bacilli</taxon>
        <taxon>Bacillales</taxon>
        <taxon>Staphylococcaceae</taxon>
        <taxon>Mammaliicoccus</taxon>
    </lineage>
</organism>
<feature type="domain" description="Helix-hairpin-helix DNA-binding motif class 1" evidence="22">
    <location>
        <begin position="124"/>
        <end position="143"/>
    </location>
</feature>
<dbReference type="InterPro" id="IPR027421">
    <property type="entry name" value="DNA_pol_lamdba_lyase_dom_sf"/>
</dbReference>
<dbReference type="InterPro" id="IPR003583">
    <property type="entry name" value="Hlx-hairpin-Hlx_DNA-bd_motif"/>
</dbReference>
<sequence>MLTKKDIVKMLETIAIYMEIKGENPFKVSAYRKASQSLETDERTLNEIDDVTSLKGIGKGVGDVINEYIDNGTQSYLDELKEEIPEGLIPLLKIPGLGSKKIAKLYKELNITNKDDLIAACEKNEVSALPGFAKKTEQKLLEEAKVLGQRPERYPINSMIKAHEKVNQYLDEIEGIIQYQVAGSFRRMRETSKDLDYIISTEDELKVQQLLLEIPEIKEQIAVGTTKVSLDLLIEDDVIGVDFRLIKPEAFYHTLQHFTGSKDHNIKIRQLAKQRNEKVSEYGIEEKNGNIITYQSEKEIYDHYNVPYIPPTMREDGTEFDKNIQNIIQLEDINGDIHMHTTYSDGAFKIEEMIEAAIERGYKFICITDHSRNLAVANGLSIERLLEQNKKIKALNEKYKEIDIYSGTEMDIKPDGSLDYPDEVLKELDYVIAAIHQSFNQTEEEIMNRLKTACENKYVRHIAHPTGRIIGRREGYKVNMEQLIKMAKETNTVLELNANPQRLDLNAEVLKNNPDLMITINTDAHHIDHFDFMKYGVGTAQKGWIDKSQVINAKSREEFKEWIKSEK</sequence>
<protein>
    <recommendedName>
        <fullName evidence="5">DNA polymerase beta</fullName>
        <ecNumber evidence="3">2.7.7.7</ecNumber>
        <ecNumber evidence="4">4.2.99.18</ecNumber>
    </recommendedName>
    <alternativeName>
        <fullName evidence="16">5'-deoxyribose-phosphate lyase</fullName>
    </alternativeName>
    <alternativeName>
        <fullName evidence="17">AP lyase</fullName>
    </alternativeName>
</protein>
<keyword evidence="8" id="KW-0808">Transferase</keyword>
<keyword evidence="11" id="KW-0227">DNA damage</keyword>
<comment type="function">
    <text evidence="20">Repair polymerase that plays a key role in base-excision repair. During this process, the damaged base is excised by specific DNA glycosylases, the DNA backbone is nicked at the abasic site by an apurinic/apyrimidic (AP) endonuclease, and POLB removes 5'-deoxyribose-phosphate from the preincised AP site acting as a 5'-deoxyribose-phosphate lyase (5'-dRP lyase); through its DNA polymerase activity, it adds one nucleotide to the 3' end of the arising single-nucleotide gap. Conducts 'gap-filling' DNA synthesis in a stepwise distributive fashion rather than in a processive fashion as for other DNA polymerases. It is also able to cleave sugar-phosphate bonds 3' to an intact AP site, acting as an AP lyase.</text>
</comment>
<dbReference type="PANTHER" id="PTHR36928:SF1">
    <property type="entry name" value="PHOSPHATASE YCDX-RELATED"/>
    <property type="match status" value="1"/>
</dbReference>
<evidence type="ECO:0000259" key="24">
    <source>
        <dbReference type="SMART" id="SM00483"/>
    </source>
</evidence>
<evidence type="ECO:0000259" key="22">
    <source>
        <dbReference type="SMART" id="SM00278"/>
    </source>
</evidence>
<feature type="domain" description="Polymerase/histidinol phosphatase N-terminal" evidence="23">
    <location>
        <begin position="335"/>
        <end position="414"/>
    </location>
</feature>
<dbReference type="SUPFAM" id="SSF89550">
    <property type="entry name" value="PHP domain-like"/>
    <property type="match status" value="1"/>
</dbReference>
<comment type="subcellular location">
    <subcellularLocation>
        <location evidence="2">Cytoplasm</location>
    </subcellularLocation>
</comment>
<dbReference type="Pfam" id="PF14520">
    <property type="entry name" value="HHH_5"/>
    <property type="match status" value="1"/>
</dbReference>
<dbReference type="CDD" id="cd07436">
    <property type="entry name" value="PHP_PolX"/>
    <property type="match status" value="1"/>
</dbReference>
<evidence type="ECO:0000256" key="21">
    <source>
        <dbReference type="ARBA" id="ARBA00049244"/>
    </source>
</evidence>
<evidence type="ECO:0000256" key="20">
    <source>
        <dbReference type="ARBA" id="ARBA00045548"/>
    </source>
</evidence>
<dbReference type="PIRSF" id="PIRSF005047">
    <property type="entry name" value="UCP005047_YshC"/>
    <property type="match status" value="1"/>
</dbReference>
<dbReference type="PRINTS" id="PR00869">
    <property type="entry name" value="DNAPOLX"/>
</dbReference>
<comment type="catalytic activity">
    <reaction evidence="18">
        <text>2'-deoxyribonucleotide-(2'-deoxyribose 5'-phosphate)-2'-deoxyribonucleotide-DNA = a 3'-end 2'-deoxyribonucleotide-(2,3-dehydro-2,3-deoxyribose 5'-phosphate)-DNA + a 5'-end 5'-phospho-2'-deoxyribonucleoside-DNA + H(+)</text>
        <dbReference type="Rhea" id="RHEA:66592"/>
        <dbReference type="Rhea" id="RHEA-COMP:13180"/>
        <dbReference type="Rhea" id="RHEA-COMP:16897"/>
        <dbReference type="Rhea" id="RHEA-COMP:17067"/>
        <dbReference type="ChEBI" id="CHEBI:15378"/>
        <dbReference type="ChEBI" id="CHEBI:136412"/>
        <dbReference type="ChEBI" id="CHEBI:157695"/>
        <dbReference type="ChEBI" id="CHEBI:167181"/>
        <dbReference type="EC" id="4.2.99.18"/>
    </reaction>
</comment>
<dbReference type="SUPFAM" id="SSF158702">
    <property type="entry name" value="Sec63 N-terminal domain-like"/>
    <property type="match status" value="1"/>
</dbReference>
<dbReference type="Pfam" id="PF14791">
    <property type="entry name" value="DNA_pol_B_thumb"/>
    <property type="match status" value="1"/>
</dbReference>
<evidence type="ECO:0000256" key="18">
    <source>
        <dbReference type="ARBA" id="ARBA00044632"/>
    </source>
</evidence>
<name>A0ABS5MLE0_9STAP</name>
<keyword evidence="12" id="KW-0832">Ubl conjugation</keyword>
<evidence type="ECO:0000256" key="9">
    <source>
        <dbReference type="ARBA" id="ARBA00022695"/>
    </source>
</evidence>
<dbReference type="SMART" id="SM00481">
    <property type="entry name" value="POLIIIAc"/>
    <property type="match status" value="1"/>
</dbReference>
<feature type="domain" description="Helix-hairpin-helix DNA-binding motif class 1" evidence="22">
    <location>
        <begin position="49"/>
        <end position="68"/>
    </location>
</feature>
<keyword evidence="13" id="KW-0239">DNA-directed DNA polymerase</keyword>
<dbReference type="RefSeq" id="WP_078356839.1">
    <property type="nucleotide sequence ID" value="NZ_JAAQPD010000010.1"/>
</dbReference>
<evidence type="ECO:0000256" key="10">
    <source>
        <dbReference type="ARBA" id="ARBA00022705"/>
    </source>
</evidence>
<dbReference type="InterPro" id="IPR022311">
    <property type="entry name" value="PolX-like"/>
</dbReference>
<gene>
    <name evidence="25" type="primary">polX</name>
    <name evidence="25" type="ORF">JJQ58_01135</name>
</gene>
<dbReference type="Gene3D" id="3.30.210.10">
    <property type="entry name" value="DNA polymerase, thumb domain"/>
    <property type="match status" value="1"/>
</dbReference>
<accession>A0ABS5MLE0</accession>